<dbReference type="VEuPathDB" id="FungiDB:CNAG_03680"/>
<evidence type="ECO:0000313" key="8">
    <source>
        <dbReference type="Proteomes" id="UP000010091"/>
    </source>
</evidence>
<dbReference type="InterPro" id="IPR001849">
    <property type="entry name" value="PH_domain"/>
</dbReference>
<dbReference type="InterPro" id="IPR000219">
    <property type="entry name" value="DH_dom"/>
</dbReference>
<feature type="domain" description="DH" evidence="5">
    <location>
        <begin position="289"/>
        <end position="480"/>
    </location>
</feature>
<feature type="compositionally biased region" description="Low complexity" evidence="3">
    <location>
        <begin position="37"/>
        <end position="60"/>
    </location>
</feature>
<dbReference type="AlphaFoldDB" id="J9VNA3"/>
<feature type="domain" description="PH" evidence="4">
    <location>
        <begin position="515"/>
        <end position="646"/>
    </location>
</feature>
<dbReference type="InterPro" id="IPR011993">
    <property type="entry name" value="PH-like_dom_sf"/>
</dbReference>
<dbReference type="Pfam" id="PF00621">
    <property type="entry name" value="RhoGEF"/>
    <property type="match status" value="1"/>
</dbReference>
<name>J9VNA3_CRYN9</name>
<dbReference type="InterPro" id="IPR052233">
    <property type="entry name" value="Rho-type_GEFs"/>
</dbReference>
<dbReference type="KEGG" id="cng:CNAG_03680"/>
<feature type="domain" description="CNH" evidence="6">
    <location>
        <begin position="666"/>
        <end position="986"/>
    </location>
</feature>
<evidence type="ECO:0008006" key="9">
    <source>
        <dbReference type="Google" id="ProtNLM"/>
    </source>
</evidence>
<evidence type="ECO:0000313" key="7">
    <source>
        <dbReference type="EMBL" id="AFR93185.2"/>
    </source>
</evidence>
<dbReference type="InterPro" id="IPR041675">
    <property type="entry name" value="PH_5"/>
</dbReference>
<sequence>MSCGTRNTCSRYTVVQPNPRTHTIKGNSDMPIMDYLTPNTASRTPTTSTSSIDSLSGSSDTKAHKQSRSKSFGGVFRKHRLSWGSPSVEKFRLGERDSSNEDCSGGIGGKPYNEQQLLGDLSSHSYANRIRRSSDSNQLIRNPRKGNESEEFKATETYRLPGPGFAGTNVSKNATEPPSRQSIRSEGSSRSLLSPGWPPALSDRLYEDLAPAPQNPSHKHLTPQDSYSLLLAYQSSAVTSHSSFDVSASPRNPIEQNIALPLADQELSPEWHQIVDKSFCDSLDKMEQRRQGLWWEIIKGEREYVRDMSIMCHIFIQELRDCRPLVIEPTKLEPFIAEVFSTAAILSHAHETILRNLMERQRIEWPLLTTATDIYLQIMLEIVDLYEAYMKNYPFAEARVRRESVKNQEFRRFLESRNTASLTNRRDIFTFLSRPVTRLPRIILLLGELLKVTPEEHADKEDIPVLKEMLERVVKDTEHGIEAAGVKLKLWNTAERLLFKKGEIIDLDISDPKRTFVHSGYLFRRIRSESNWHVWQDTYAVLLDNYFLLTREEEGGKYVVMSRPIHLDFLDIISTDGAPERCYDHSAHGSYKKNNTKTIDTMLPAETLMYPFTISVGGPKGKAYTLCTTDQAHRSRWIDKIQNTQMLRKYDLEGNRIFVTHTISIPSKMTSPVIFAETFIVHGRDTMAFATETSVWLGWLRDTHSFRELVQLQNGQISSIALVPEFSWLLVLSSGILLAFNLKRMMPTSDPSTWISMGRAQGQLLNQPGHSAAWIYTGKTKGRTLITYVVYNRNTHGSALNFLEPMFDNSYPSASSLLPDPVFRRFAALHLPGYASSITFFRQTVAITTEKTIVIAEPGNPVFNCVPTAGSTASLAEDAMVAKLLDGHARTRAEGKPLGMWQTGGDEFILVYDWGACFVTKFGEICRSAAFLVWNLFPVYAIFRSPYLLLFDDSGRAEVRNVASGKMYEVIEEKGLRMMSRTREEQGMLGWSEKGLIQLVETVEL</sequence>
<keyword evidence="8" id="KW-1185">Reference proteome</keyword>
<dbReference type="SMART" id="SM00325">
    <property type="entry name" value="RhoGEF"/>
    <property type="match status" value="1"/>
</dbReference>
<keyword evidence="1" id="KW-0597">Phosphoprotein</keyword>
<dbReference type="GO" id="GO:0005085">
    <property type="term" value="F:guanyl-nucleotide exchange factor activity"/>
    <property type="evidence" value="ECO:0007669"/>
    <property type="project" value="UniProtKB-KW"/>
</dbReference>
<dbReference type="SUPFAM" id="SSF50729">
    <property type="entry name" value="PH domain-like"/>
    <property type="match status" value="1"/>
</dbReference>
<feature type="region of interest" description="Disordered" evidence="3">
    <location>
        <begin position="92"/>
        <end position="115"/>
    </location>
</feature>
<feature type="compositionally biased region" description="Basic and acidic residues" evidence="3">
    <location>
        <begin position="145"/>
        <end position="156"/>
    </location>
</feature>
<dbReference type="InterPro" id="IPR035899">
    <property type="entry name" value="DBL_dom_sf"/>
</dbReference>
<dbReference type="PROSITE" id="PS50010">
    <property type="entry name" value="DH_2"/>
    <property type="match status" value="1"/>
</dbReference>
<dbReference type="PROSITE" id="PS50219">
    <property type="entry name" value="CNH"/>
    <property type="match status" value="1"/>
</dbReference>
<dbReference type="PROSITE" id="PS50003">
    <property type="entry name" value="PH_DOMAIN"/>
    <property type="match status" value="1"/>
</dbReference>
<gene>
    <name evidence="7" type="ORF">CNAG_03680</name>
</gene>
<dbReference type="GeneID" id="23887156"/>
<evidence type="ECO:0000256" key="2">
    <source>
        <dbReference type="ARBA" id="ARBA00022658"/>
    </source>
</evidence>
<dbReference type="EMBL" id="CP003821">
    <property type="protein sequence ID" value="AFR93185.2"/>
    <property type="molecule type" value="Genomic_DNA"/>
</dbReference>
<keyword evidence="2" id="KW-0344">Guanine-nucleotide releasing factor</keyword>
<evidence type="ECO:0000259" key="4">
    <source>
        <dbReference type="PROSITE" id="PS50003"/>
    </source>
</evidence>
<dbReference type="PANTHER" id="PTHR46572:SF1">
    <property type="entry name" value="RHO1 GUANINE NUCLEOTIDE EXCHANGE FACTOR TUS1"/>
    <property type="match status" value="1"/>
</dbReference>
<dbReference type="RefSeq" id="XP_012047176.1">
    <property type="nucleotide sequence ID" value="XM_012191786.1"/>
</dbReference>
<evidence type="ECO:0000256" key="1">
    <source>
        <dbReference type="ARBA" id="ARBA00022553"/>
    </source>
</evidence>
<evidence type="ECO:0000259" key="6">
    <source>
        <dbReference type="PROSITE" id="PS50219"/>
    </source>
</evidence>
<feature type="region of interest" description="Disordered" evidence="3">
    <location>
        <begin position="18"/>
        <end position="73"/>
    </location>
</feature>
<dbReference type="SUPFAM" id="SSF48065">
    <property type="entry name" value="DBL homology domain (DH-domain)"/>
    <property type="match status" value="1"/>
</dbReference>
<feature type="compositionally biased region" description="Polar residues" evidence="3">
    <location>
        <begin position="168"/>
        <end position="192"/>
    </location>
</feature>
<proteinExistence type="predicted"/>
<accession>J9VNA3</accession>
<dbReference type="Gene3D" id="1.20.900.10">
    <property type="entry name" value="Dbl homology (DH) domain"/>
    <property type="match status" value="1"/>
</dbReference>
<organism evidence="7 8">
    <name type="scientific">Cryptococcus neoformans (strain H99 / ATCC 208821 / CBS 10515 / FGSC 9487)</name>
    <name type="common">Cryptococcus neoformans var. grubii serotype A</name>
    <dbReference type="NCBI Taxonomy" id="235443"/>
    <lineage>
        <taxon>Eukaryota</taxon>
        <taxon>Fungi</taxon>
        <taxon>Dikarya</taxon>
        <taxon>Basidiomycota</taxon>
        <taxon>Agaricomycotina</taxon>
        <taxon>Tremellomycetes</taxon>
        <taxon>Tremellales</taxon>
        <taxon>Cryptococcaceae</taxon>
        <taxon>Cryptococcus</taxon>
        <taxon>Cryptococcus neoformans species complex</taxon>
    </lineage>
</organism>
<dbReference type="Gene3D" id="2.30.29.30">
    <property type="entry name" value="Pleckstrin-homology domain (PH domain)/Phosphotyrosine-binding domain (PTB)"/>
    <property type="match status" value="1"/>
</dbReference>
<feature type="region of interest" description="Disordered" evidence="3">
    <location>
        <begin position="131"/>
        <end position="196"/>
    </location>
</feature>
<dbReference type="InterPro" id="IPR001180">
    <property type="entry name" value="CNH_dom"/>
</dbReference>
<dbReference type="PANTHER" id="PTHR46572">
    <property type="entry name" value="RHO1 GDP-GTP EXCHANGE PROTEIN 1-RELATED"/>
    <property type="match status" value="1"/>
</dbReference>
<protein>
    <recommendedName>
        <fullName evidence="9">Signal transducer</fullName>
    </recommendedName>
</protein>
<dbReference type="Pfam" id="PF00780">
    <property type="entry name" value="CNH"/>
    <property type="match status" value="1"/>
</dbReference>
<evidence type="ECO:0000256" key="3">
    <source>
        <dbReference type="SAM" id="MobiDB-lite"/>
    </source>
</evidence>
<dbReference type="Proteomes" id="UP000010091">
    <property type="component" value="Chromosome 2"/>
</dbReference>
<dbReference type="SMART" id="SM00233">
    <property type="entry name" value="PH"/>
    <property type="match status" value="1"/>
</dbReference>
<dbReference type="OrthoDB" id="2272012at2759"/>
<dbReference type="Pfam" id="PF15405">
    <property type="entry name" value="PH_5"/>
    <property type="match status" value="1"/>
</dbReference>
<evidence type="ECO:0000259" key="5">
    <source>
        <dbReference type="PROSITE" id="PS50010"/>
    </source>
</evidence>
<reference evidence="7 8" key="1">
    <citation type="journal article" date="2014" name="PLoS Genet.">
        <title>Analysis of the genome and transcriptome of Cryptococcus neoformans var. grubii reveals complex RNA expression and microevolution leading to virulence attenuation.</title>
        <authorList>
            <person name="Janbon G."/>
            <person name="Ormerod K.L."/>
            <person name="Paulet D."/>
            <person name="Byrnes E.J.III."/>
            <person name="Yadav V."/>
            <person name="Chatterjee G."/>
            <person name="Mullapudi N."/>
            <person name="Hon C.C."/>
            <person name="Billmyre R.B."/>
            <person name="Brunel F."/>
            <person name="Bahn Y.S."/>
            <person name="Chen W."/>
            <person name="Chen Y."/>
            <person name="Chow E.W."/>
            <person name="Coppee J.Y."/>
            <person name="Floyd-Averette A."/>
            <person name="Gaillardin C."/>
            <person name="Gerik K.J."/>
            <person name="Goldberg J."/>
            <person name="Gonzalez-Hilarion S."/>
            <person name="Gujja S."/>
            <person name="Hamlin J.L."/>
            <person name="Hsueh Y.P."/>
            <person name="Ianiri G."/>
            <person name="Jones S."/>
            <person name="Kodira C.D."/>
            <person name="Kozubowski L."/>
            <person name="Lam W."/>
            <person name="Marra M."/>
            <person name="Mesner L.D."/>
            <person name="Mieczkowski P.A."/>
            <person name="Moyrand F."/>
            <person name="Nielsen K."/>
            <person name="Proux C."/>
            <person name="Rossignol T."/>
            <person name="Schein J.E."/>
            <person name="Sun S."/>
            <person name="Wollschlaeger C."/>
            <person name="Wood I.A."/>
            <person name="Zeng Q."/>
            <person name="Neuveglise C."/>
            <person name="Newlon C.S."/>
            <person name="Perfect J.R."/>
            <person name="Lodge J.K."/>
            <person name="Idnurm A."/>
            <person name="Stajich J.E."/>
            <person name="Kronstad J.W."/>
            <person name="Sanyal K."/>
            <person name="Heitman J."/>
            <person name="Fraser J.A."/>
            <person name="Cuomo C.A."/>
            <person name="Dietrich F.S."/>
        </authorList>
    </citation>
    <scope>NUCLEOTIDE SEQUENCE [LARGE SCALE GENOMIC DNA]</scope>
    <source>
        <strain evidence="8">H99 / ATCC 208821 / CBS 10515 / FGSC 9487</strain>
    </source>
</reference>